<dbReference type="GO" id="GO:0005813">
    <property type="term" value="C:centrosome"/>
    <property type="evidence" value="ECO:0007669"/>
    <property type="project" value="UniProtKB-SubCell"/>
</dbReference>
<evidence type="ECO:0000313" key="13">
    <source>
        <dbReference type="EMBL" id="CAF1290900.1"/>
    </source>
</evidence>
<dbReference type="Proteomes" id="UP000663829">
    <property type="component" value="Unassembled WGS sequence"/>
</dbReference>
<evidence type="ECO:0000256" key="10">
    <source>
        <dbReference type="SAM" id="Coils"/>
    </source>
</evidence>
<comment type="subcellular location">
    <subcellularLocation>
        <location evidence="1">Cytoplasm</location>
        <location evidence="1">Cytoskeleton</location>
        <location evidence="1">Cilium basal body</location>
    </subcellularLocation>
    <subcellularLocation>
        <location evidence="2">Cytoplasm</location>
        <location evidence="2">Cytoskeleton</location>
        <location evidence="2">Microtubule organizing center</location>
        <location evidence="2">Centrosome</location>
    </subcellularLocation>
</comment>
<keyword evidence="5" id="KW-0963">Cytoplasm</keyword>
<sequence length="565" mass="65786">MNIDYHNRTTSLRAKILKNEEQRILLDQKLRQMSTVDSRLKRFQIQQIQSYFDKVNSQSERAEKRNMTLLQDLNRAEQHLDQLRKDAEKLVHLKQDYQHYLQQSYPNWKPSTTLTEPLVEQQQFYNPYDRLVQEVQQNKIIKEQKSSDQHREQTKLNNEGNIRQSGISDDIQYRSNRSPVRQSYDVDSSMLFKRYEDQLKVGFDRTLSPPSPLDPRSPPTVVATDHKAPTVTKPPLFDDTQDQIDHLADLSPDIMVVKSSAKQFSLDNQQQQDDSLSDQVTQSRESADTLSNSNHRRKGSLRMELNRSGLEFALDYIQNELQNTLDQKKYYRHDTPTISQRKKILNGANEQNRAQLKEYGPTTVSMVVLHQMTSTIRRYTKQKCLFTDEILSLNIKDVSKDIVHQRLNKTDPSAATLWDVLIEHFMFLQRRHVMDIPTIAKTFARTLISETSEALEKAEPLLIHILEKIVRDHASSSSSDEDNDNHNKPKQQQQVQQIKNTKSKSWLEKIVDGDDDDDDLTESSSSKTKTKSVVKTFETSEAGRRWLSNEKHVQPPDESDLEFYS</sequence>
<dbReference type="EMBL" id="CAJOBC010000284">
    <property type="protein sequence ID" value="CAF3565793.1"/>
    <property type="molecule type" value="Genomic_DNA"/>
</dbReference>
<keyword evidence="10" id="KW-0175">Coiled coil</keyword>
<dbReference type="Proteomes" id="UP000681722">
    <property type="component" value="Unassembled WGS sequence"/>
</dbReference>
<dbReference type="GO" id="GO:0007051">
    <property type="term" value="P:spindle organization"/>
    <property type="evidence" value="ECO:0007669"/>
    <property type="project" value="InterPro"/>
</dbReference>
<dbReference type="EMBL" id="CAJOBA010040496">
    <property type="protein sequence ID" value="CAF4095672.1"/>
    <property type="molecule type" value="Genomic_DNA"/>
</dbReference>
<comment type="caution">
    <text evidence="12">The sequence shown here is derived from an EMBL/GenBank/DDBJ whole genome shotgun (WGS) entry which is preliminary data.</text>
</comment>
<evidence type="ECO:0000256" key="8">
    <source>
        <dbReference type="ARBA" id="ARBA00024919"/>
    </source>
</evidence>
<name>A0A813RKK3_9BILA</name>
<feature type="compositionally biased region" description="Basic and acidic residues" evidence="11">
    <location>
        <begin position="541"/>
        <end position="555"/>
    </location>
</feature>
<comment type="function">
    <text evidence="8">Centrosomal protein required for establishing a robust mitotic centrosome architecture that can endure the forces that converge on the centrosomes during spindle formation. Required for stabilizing the expanded pericentriolar material around the centriole.</text>
</comment>
<dbReference type="InterPro" id="IPR026742">
    <property type="entry name" value="Centrosomal_kizuma"/>
</dbReference>
<feature type="compositionally biased region" description="Polar residues" evidence="11">
    <location>
        <begin position="155"/>
        <end position="181"/>
    </location>
</feature>
<feature type="coiled-coil region" evidence="10">
    <location>
        <begin position="59"/>
        <end position="93"/>
    </location>
</feature>
<feature type="region of interest" description="Disordered" evidence="11">
    <location>
        <begin position="203"/>
        <end position="239"/>
    </location>
</feature>
<dbReference type="PANTHER" id="PTHR16299:SF2">
    <property type="entry name" value="CENTROSOMAL PROTEIN KIZUNA"/>
    <property type="match status" value="1"/>
</dbReference>
<feature type="compositionally biased region" description="Pro residues" evidence="11">
    <location>
        <begin position="209"/>
        <end position="218"/>
    </location>
</feature>
<keyword evidence="6" id="KW-0206">Cytoskeleton</keyword>
<keyword evidence="7" id="KW-0966">Cell projection</keyword>
<dbReference type="AlphaFoldDB" id="A0A813RKK3"/>
<dbReference type="EMBL" id="CAJNOQ010000284">
    <property type="protein sequence ID" value="CAF0782338.1"/>
    <property type="molecule type" value="Genomic_DNA"/>
</dbReference>
<dbReference type="Proteomes" id="UP000682733">
    <property type="component" value="Unassembled WGS sequence"/>
</dbReference>
<feature type="compositionally biased region" description="Basic and acidic residues" evidence="11">
    <location>
        <begin position="141"/>
        <end position="154"/>
    </location>
</feature>
<reference evidence="12" key="1">
    <citation type="submission" date="2021-02" db="EMBL/GenBank/DDBJ databases">
        <authorList>
            <person name="Nowell W R."/>
        </authorList>
    </citation>
    <scope>NUCLEOTIDE SEQUENCE</scope>
</reference>
<comment type="similarity">
    <text evidence="3">Belongs to the kizuna family.</text>
</comment>
<feature type="region of interest" description="Disordered" evidence="11">
    <location>
        <begin position="141"/>
        <end position="182"/>
    </location>
</feature>
<gene>
    <name evidence="12" type="ORF">GPM918_LOCUS2541</name>
    <name evidence="13" type="ORF">OVA965_LOCUS28089</name>
    <name evidence="14" type="ORF">SRO942_LOCUS2541</name>
    <name evidence="15" type="ORF">TMI583_LOCUS28836</name>
</gene>
<dbReference type="EMBL" id="CAJNOK010018926">
    <property type="protein sequence ID" value="CAF1290900.1"/>
    <property type="molecule type" value="Genomic_DNA"/>
</dbReference>
<dbReference type="Proteomes" id="UP000677228">
    <property type="component" value="Unassembled WGS sequence"/>
</dbReference>
<organism evidence="12 16">
    <name type="scientific">Didymodactylos carnosus</name>
    <dbReference type="NCBI Taxonomy" id="1234261"/>
    <lineage>
        <taxon>Eukaryota</taxon>
        <taxon>Metazoa</taxon>
        <taxon>Spiralia</taxon>
        <taxon>Gnathifera</taxon>
        <taxon>Rotifera</taxon>
        <taxon>Eurotatoria</taxon>
        <taxon>Bdelloidea</taxon>
        <taxon>Philodinida</taxon>
        <taxon>Philodinidae</taxon>
        <taxon>Didymodactylos</taxon>
    </lineage>
</organism>
<feature type="region of interest" description="Disordered" evidence="11">
    <location>
        <begin position="265"/>
        <end position="301"/>
    </location>
</feature>
<evidence type="ECO:0000313" key="15">
    <source>
        <dbReference type="EMBL" id="CAF4095672.1"/>
    </source>
</evidence>
<evidence type="ECO:0000256" key="4">
    <source>
        <dbReference type="ARBA" id="ARBA00013872"/>
    </source>
</evidence>
<evidence type="ECO:0000256" key="5">
    <source>
        <dbReference type="ARBA" id="ARBA00022490"/>
    </source>
</evidence>
<evidence type="ECO:0000256" key="9">
    <source>
        <dbReference type="ARBA" id="ARBA00031153"/>
    </source>
</evidence>
<evidence type="ECO:0000313" key="14">
    <source>
        <dbReference type="EMBL" id="CAF3565793.1"/>
    </source>
</evidence>
<evidence type="ECO:0000313" key="12">
    <source>
        <dbReference type="EMBL" id="CAF0782338.1"/>
    </source>
</evidence>
<accession>A0A813RKK3</accession>
<evidence type="ECO:0000256" key="6">
    <source>
        <dbReference type="ARBA" id="ARBA00023212"/>
    </source>
</evidence>
<evidence type="ECO:0000256" key="1">
    <source>
        <dbReference type="ARBA" id="ARBA00004120"/>
    </source>
</evidence>
<protein>
    <recommendedName>
        <fullName evidence="4">Centrosomal protein kizuna</fullName>
    </recommendedName>
    <alternativeName>
        <fullName evidence="9">Polo-like kinase 1 substrate 1</fullName>
    </alternativeName>
</protein>
<evidence type="ECO:0000313" key="16">
    <source>
        <dbReference type="Proteomes" id="UP000663829"/>
    </source>
</evidence>
<evidence type="ECO:0000256" key="11">
    <source>
        <dbReference type="SAM" id="MobiDB-lite"/>
    </source>
</evidence>
<evidence type="ECO:0000256" key="7">
    <source>
        <dbReference type="ARBA" id="ARBA00023273"/>
    </source>
</evidence>
<feature type="compositionally biased region" description="Low complexity" evidence="11">
    <location>
        <begin position="265"/>
        <end position="283"/>
    </location>
</feature>
<dbReference type="PANTHER" id="PTHR16299">
    <property type="entry name" value="CENTROSOMAL PROTEIN KIZUNA"/>
    <property type="match status" value="1"/>
</dbReference>
<feature type="region of interest" description="Disordered" evidence="11">
    <location>
        <begin position="473"/>
        <end position="565"/>
    </location>
</feature>
<feature type="compositionally biased region" description="Low complexity" evidence="11">
    <location>
        <begin position="522"/>
        <end position="540"/>
    </location>
</feature>
<evidence type="ECO:0000256" key="2">
    <source>
        <dbReference type="ARBA" id="ARBA00004300"/>
    </source>
</evidence>
<evidence type="ECO:0000256" key="3">
    <source>
        <dbReference type="ARBA" id="ARBA00010767"/>
    </source>
</evidence>
<dbReference type="OrthoDB" id="8015657at2759"/>
<keyword evidence="16" id="KW-1185">Reference proteome</keyword>
<proteinExistence type="inferred from homology"/>